<reference evidence="2 3" key="1">
    <citation type="submission" date="2014-04" db="EMBL/GenBank/DDBJ databases">
        <authorList>
            <consortium name="DOE Joint Genome Institute"/>
            <person name="Kuo A."/>
            <person name="Gay G."/>
            <person name="Dore J."/>
            <person name="Kohler A."/>
            <person name="Nagy L.G."/>
            <person name="Floudas D."/>
            <person name="Copeland A."/>
            <person name="Barry K.W."/>
            <person name="Cichocki N."/>
            <person name="Veneault-Fourrey C."/>
            <person name="LaButti K."/>
            <person name="Lindquist E.A."/>
            <person name="Lipzen A."/>
            <person name="Lundell T."/>
            <person name="Morin E."/>
            <person name="Murat C."/>
            <person name="Sun H."/>
            <person name="Tunlid A."/>
            <person name="Henrissat B."/>
            <person name="Grigoriev I.V."/>
            <person name="Hibbett D.S."/>
            <person name="Martin F."/>
            <person name="Nordberg H.P."/>
            <person name="Cantor M.N."/>
            <person name="Hua S.X."/>
        </authorList>
    </citation>
    <scope>NUCLEOTIDE SEQUENCE [LARGE SCALE GENOMIC DNA]</scope>
    <source>
        <strain evidence="3">h7</strain>
    </source>
</reference>
<dbReference type="Pfam" id="PF17667">
    <property type="entry name" value="Pkinase_fungal"/>
    <property type="match status" value="1"/>
</dbReference>
<dbReference type="SUPFAM" id="SSF56112">
    <property type="entry name" value="Protein kinase-like (PK-like)"/>
    <property type="match status" value="1"/>
</dbReference>
<organism evidence="2 3">
    <name type="scientific">Hebeloma cylindrosporum</name>
    <dbReference type="NCBI Taxonomy" id="76867"/>
    <lineage>
        <taxon>Eukaryota</taxon>
        <taxon>Fungi</taxon>
        <taxon>Dikarya</taxon>
        <taxon>Basidiomycota</taxon>
        <taxon>Agaricomycotina</taxon>
        <taxon>Agaricomycetes</taxon>
        <taxon>Agaricomycetidae</taxon>
        <taxon>Agaricales</taxon>
        <taxon>Agaricineae</taxon>
        <taxon>Hymenogastraceae</taxon>
        <taxon>Hebeloma</taxon>
    </lineage>
</organism>
<sequence length="226" mass="25796">MEAHDSAYFDAQILHCNINIANIVTSATGRGLLIDWEISIESKSFRPTGTWQCMSAAVLRKPERIQTIEDDRESAVHTLTWLALRFTKHDTLERLRSHLKVYNQVDGQSNGITTGGLEKGCDFHGYMFPTFASDPLNRLLRELRKGFSFRYGDQYSADKIKQATDAIMAGILMVPTNFHLIDAYRYGYSMEALMKRNWLVEVFNKHLGSHDWPPYDSDKAVANDIT</sequence>
<gene>
    <name evidence="2" type="ORF">M413DRAFT_447194</name>
</gene>
<dbReference type="OrthoDB" id="2747778at2759"/>
<dbReference type="STRING" id="686832.A0A0C3C6N7"/>
<dbReference type="InterPro" id="IPR011009">
    <property type="entry name" value="Kinase-like_dom_sf"/>
</dbReference>
<dbReference type="EMBL" id="KN831786">
    <property type="protein sequence ID" value="KIM39246.1"/>
    <property type="molecule type" value="Genomic_DNA"/>
</dbReference>
<evidence type="ECO:0000313" key="3">
    <source>
        <dbReference type="Proteomes" id="UP000053424"/>
    </source>
</evidence>
<evidence type="ECO:0000259" key="1">
    <source>
        <dbReference type="Pfam" id="PF17667"/>
    </source>
</evidence>
<proteinExistence type="predicted"/>
<name>A0A0C3C6N7_HEBCY</name>
<accession>A0A0C3C6N7</accession>
<dbReference type="AlphaFoldDB" id="A0A0C3C6N7"/>
<dbReference type="InterPro" id="IPR040976">
    <property type="entry name" value="Pkinase_fungal"/>
</dbReference>
<dbReference type="Proteomes" id="UP000053424">
    <property type="component" value="Unassembled WGS sequence"/>
</dbReference>
<keyword evidence="3" id="KW-1185">Reference proteome</keyword>
<dbReference type="HOGENOM" id="CLU_1057911_0_0_1"/>
<protein>
    <recommendedName>
        <fullName evidence="1">Fungal-type protein kinase domain-containing protein</fullName>
    </recommendedName>
</protein>
<feature type="domain" description="Fungal-type protein kinase" evidence="1">
    <location>
        <begin position="2"/>
        <end position="82"/>
    </location>
</feature>
<reference evidence="3" key="2">
    <citation type="submission" date="2015-01" db="EMBL/GenBank/DDBJ databases">
        <title>Evolutionary Origins and Diversification of the Mycorrhizal Mutualists.</title>
        <authorList>
            <consortium name="DOE Joint Genome Institute"/>
            <consortium name="Mycorrhizal Genomics Consortium"/>
            <person name="Kohler A."/>
            <person name="Kuo A."/>
            <person name="Nagy L.G."/>
            <person name="Floudas D."/>
            <person name="Copeland A."/>
            <person name="Barry K.W."/>
            <person name="Cichocki N."/>
            <person name="Veneault-Fourrey C."/>
            <person name="LaButti K."/>
            <person name="Lindquist E.A."/>
            <person name="Lipzen A."/>
            <person name="Lundell T."/>
            <person name="Morin E."/>
            <person name="Murat C."/>
            <person name="Riley R."/>
            <person name="Ohm R."/>
            <person name="Sun H."/>
            <person name="Tunlid A."/>
            <person name="Henrissat B."/>
            <person name="Grigoriev I.V."/>
            <person name="Hibbett D.S."/>
            <person name="Martin F."/>
        </authorList>
    </citation>
    <scope>NUCLEOTIDE SEQUENCE [LARGE SCALE GENOMIC DNA]</scope>
    <source>
        <strain evidence="3">h7</strain>
    </source>
</reference>
<evidence type="ECO:0000313" key="2">
    <source>
        <dbReference type="EMBL" id="KIM39246.1"/>
    </source>
</evidence>